<dbReference type="InterPro" id="IPR002885">
    <property type="entry name" value="PPR_rpt"/>
</dbReference>
<dbReference type="PANTHER" id="PTHR46128">
    <property type="entry name" value="MITOCHONDRIAL GROUP I INTRON SPLICING FACTOR CCM1"/>
    <property type="match status" value="1"/>
</dbReference>
<feature type="region of interest" description="Disordered" evidence="4">
    <location>
        <begin position="32"/>
        <end position="207"/>
    </location>
</feature>
<dbReference type="Pfam" id="PF01535">
    <property type="entry name" value="PPR"/>
    <property type="match status" value="2"/>
</dbReference>
<evidence type="ECO:0008006" key="7">
    <source>
        <dbReference type="Google" id="ProtNLM"/>
    </source>
</evidence>
<keyword evidence="2" id="KW-0677">Repeat</keyword>
<comment type="similarity">
    <text evidence="1">Belongs to the PPR family. P subfamily.</text>
</comment>
<feature type="compositionally biased region" description="Basic and acidic residues" evidence="4">
    <location>
        <begin position="223"/>
        <end position="232"/>
    </location>
</feature>
<dbReference type="PANTHER" id="PTHR46128:SF73">
    <property type="entry name" value="CRIB DOMAIN-CONTAINING PROTEIN"/>
    <property type="match status" value="1"/>
</dbReference>
<feature type="compositionally biased region" description="Basic and acidic residues" evidence="4">
    <location>
        <begin position="94"/>
        <end position="104"/>
    </location>
</feature>
<organism evidence="5 6">
    <name type="scientific">Colocasia esculenta</name>
    <name type="common">Wild taro</name>
    <name type="synonym">Arum esculentum</name>
    <dbReference type="NCBI Taxonomy" id="4460"/>
    <lineage>
        <taxon>Eukaryota</taxon>
        <taxon>Viridiplantae</taxon>
        <taxon>Streptophyta</taxon>
        <taxon>Embryophyta</taxon>
        <taxon>Tracheophyta</taxon>
        <taxon>Spermatophyta</taxon>
        <taxon>Magnoliopsida</taxon>
        <taxon>Liliopsida</taxon>
        <taxon>Araceae</taxon>
        <taxon>Aroideae</taxon>
        <taxon>Colocasieae</taxon>
        <taxon>Colocasia</taxon>
    </lineage>
</organism>
<dbReference type="Pfam" id="PF13041">
    <property type="entry name" value="PPR_2"/>
    <property type="match status" value="1"/>
</dbReference>
<evidence type="ECO:0000256" key="1">
    <source>
        <dbReference type="ARBA" id="ARBA00007626"/>
    </source>
</evidence>
<name>A0A843W5R4_COLES</name>
<feature type="repeat" description="PPR" evidence="3">
    <location>
        <begin position="298"/>
        <end position="332"/>
    </location>
</feature>
<dbReference type="NCBIfam" id="TIGR00756">
    <property type="entry name" value="PPR"/>
    <property type="match status" value="3"/>
</dbReference>
<evidence type="ECO:0000313" key="5">
    <source>
        <dbReference type="EMBL" id="MQL99573.1"/>
    </source>
</evidence>
<dbReference type="OrthoDB" id="185373at2759"/>
<dbReference type="Proteomes" id="UP000652761">
    <property type="component" value="Unassembled WGS sequence"/>
</dbReference>
<accession>A0A843W5R4</accession>
<feature type="region of interest" description="Disordered" evidence="4">
    <location>
        <begin position="223"/>
        <end position="249"/>
    </location>
</feature>
<sequence length="435" mass="47081">MAGATRFRVSGLLRSLNPFETSYYASAAMLPQAHPSPCNRSYGSAPDRPVGGGPVVDPSEDDFLRSLKFGGKNGGDGRGARDAQRSSSSGAFDRPVRGDKRLDDLFPGDDADENVQRSGRGPPVPPPISRPMRGEGWEGIPPRERTSLDEGFSGGRLGSSRQSSWVDTVGRPSGGFGRGERSGNLPAGDLKMNGQSAGSLGGEKRGDLPVSSLLQKLKFGWKADEEKAREKPPGSAAETDAPLPESSSQDADEIFRKMKETGLIPNAVAMLDGLCKDGLIQEAMKLFGLMREKGTIPEVVIYTAVVEGFCKAAKYDDAKRVFRKMLNNGISPNAFSYKVLIEGLFRGKRLEDSVDLCLEMLDFGQSPSVATFTGLVDELCKEKGVEEAESVVRRLRERGLALDDKSIREHLDKKGPISPLVWEAIFGKKVSKRPF</sequence>
<keyword evidence="6" id="KW-1185">Reference proteome</keyword>
<dbReference type="SMR" id="A0A843W5R4"/>
<feature type="compositionally biased region" description="Basic and acidic residues" evidence="4">
    <location>
        <begin position="132"/>
        <end position="148"/>
    </location>
</feature>
<dbReference type="AlphaFoldDB" id="A0A843W5R4"/>
<evidence type="ECO:0000313" key="6">
    <source>
        <dbReference type="Proteomes" id="UP000652761"/>
    </source>
</evidence>
<feature type="repeat" description="PPR" evidence="3">
    <location>
        <begin position="333"/>
        <end position="367"/>
    </location>
</feature>
<proteinExistence type="inferred from homology"/>
<gene>
    <name evidence="5" type="ORF">Taro_032301</name>
</gene>
<feature type="repeat" description="PPR" evidence="3">
    <location>
        <begin position="263"/>
        <end position="297"/>
    </location>
</feature>
<dbReference type="PROSITE" id="PS51375">
    <property type="entry name" value="PPR"/>
    <property type="match status" value="4"/>
</dbReference>
<comment type="caution">
    <text evidence="5">The sequence shown here is derived from an EMBL/GenBank/DDBJ whole genome shotgun (WGS) entry which is preliminary data.</text>
</comment>
<feature type="repeat" description="PPR" evidence="3">
    <location>
        <begin position="368"/>
        <end position="402"/>
    </location>
</feature>
<dbReference type="InterPro" id="IPR050872">
    <property type="entry name" value="PPR_P_subfamily"/>
</dbReference>
<dbReference type="InterPro" id="IPR011990">
    <property type="entry name" value="TPR-like_helical_dom_sf"/>
</dbReference>
<dbReference type="Gene3D" id="1.25.40.10">
    <property type="entry name" value="Tetratricopeptide repeat domain"/>
    <property type="match status" value="2"/>
</dbReference>
<dbReference type="EMBL" id="NMUH01002372">
    <property type="protein sequence ID" value="MQL99573.1"/>
    <property type="molecule type" value="Genomic_DNA"/>
</dbReference>
<protein>
    <recommendedName>
        <fullName evidence="7">Pentatricopeptide repeat-containing protein</fullName>
    </recommendedName>
</protein>
<evidence type="ECO:0000256" key="2">
    <source>
        <dbReference type="ARBA" id="ARBA00022737"/>
    </source>
</evidence>
<evidence type="ECO:0000256" key="4">
    <source>
        <dbReference type="SAM" id="MobiDB-lite"/>
    </source>
</evidence>
<reference evidence="5" key="1">
    <citation type="submission" date="2017-07" db="EMBL/GenBank/DDBJ databases">
        <title>Taro Niue Genome Assembly and Annotation.</title>
        <authorList>
            <person name="Atibalentja N."/>
            <person name="Keating K."/>
            <person name="Fields C.J."/>
        </authorList>
    </citation>
    <scope>NUCLEOTIDE SEQUENCE</scope>
    <source>
        <strain evidence="5">Niue_2</strain>
        <tissue evidence="5">Leaf</tissue>
    </source>
</reference>
<evidence type="ECO:0000256" key="3">
    <source>
        <dbReference type="PROSITE-ProRule" id="PRU00708"/>
    </source>
</evidence>